<dbReference type="PANTHER" id="PTHR44688">
    <property type="entry name" value="DNA-BINDING TRANSCRIPTIONAL ACTIVATOR DEVR_DOSR"/>
    <property type="match status" value="1"/>
</dbReference>
<dbReference type="PANTHER" id="PTHR44688:SF16">
    <property type="entry name" value="DNA-BINDING TRANSCRIPTIONAL ACTIVATOR DEVR_DOSR"/>
    <property type="match status" value="1"/>
</dbReference>
<dbReference type="InterPro" id="IPR000792">
    <property type="entry name" value="Tscrpt_reg_LuxR_C"/>
</dbReference>
<feature type="domain" description="HTH luxR-type" evidence="4">
    <location>
        <begin position="160"/>
        <end position="226"/>
    </location>
</feature>
<keyword evidence="3" id="KW-0804">Transcription</keyword>
<dbReference type="RefSeq" id="WP_368392635.1">
    <property type="nucleotide sequence ID" value="NZ_JBFRYC010000011.1"/>
</dbReference>
<dbReference type="Pfam" id="PF00196">
    <property type="entry name" value="GerE"/>
    <property type="match status" value="1"/>
</dbReference>
<keyword evidence="6" id="KW-1185">Reference proteome</keyword>
<dbReference type="SUPFAM" id="SSF46894">
    <property type="entry name" value="C-terminal effector domain of the bipartite response regulators"/>
    <property type="match status" value="1"/>
</dbReference>
<dbReference type="CDD" id="cd06170">
    <property type="entry name" value="LuxR_C_like"/>
    <property type="match status" value="1"/>
</dbReference>
<dbReference type="InterPro" id="IPR016032">
    <property type="entry name" value="Sig_transdc_resp-reg_C-effctor"/>
</dbReference>
<keyword evidence="2" id="KW-0238">DNA-binding</keyword>
<accession>A0ABV3TNA5</accession>
<dbReference type="PROSITE" id="PS50043">
    <property type="entry name" value="HTH_LUXR_2"/>
    <property type="match status" value="1"/>
</dbReference>
<comment type="caution">
    <text evidence="5">The sequence shown here is derived from an EMBL/GenBank/DDBJ whole genome shotgun (WGS) entry which is preliminary data.</text>
</comment>
<reference evidence="5 6" key="1">
    <citation type="journal article" date="2011" name="Int. J. Syst. Evol. Microbiol.">
        <title>Zhongshania antarctica gen. nov., sp. nov. and Zhongshania guokunii sp. nov., gammaproteobacteria respectively isolated from coastal attached (fast) ice and surface seawater of the Antarctic.</title>
        <authorList>
            <person name="Li H.J."/>
            <person name="Zhang X.Y."/>
            <person name="Chen C.X."/>
            <person name="Zhang Y.J."/>
            <person name="Gao Z.M."/>
            <person name="Yu Y."/>
            <person name="Chen X.L."/>
            <person name="Chen B."/>
            <person name="Zhang Y.Z."/>
        </authorList>
    </citation>
    <scope>NUCLEOTIDE SEQUENCE [LARGE SCALE GENOMIC DNA]</scope>
    <source>
        <strain evidence="5 6">15-R06ZXC-3</strain>
    </source>
</reference>
<dbReference type="Proteomes" id="UP001557465">
    <property type="component" value="Unassembled WGS sequence"/>
</dbReference>
<proteinExistence type="predicted"/>
<evidence type="ECO:0000256" key="2">
    <source>
        <dbReference type="ARBA" id="ARBA00023125"/>
    </source>
</evidence>
<gene>
    <name evidence="5" type="ORF">AB4874_15355</name>
</gene>
<dbReference type="PROSITE" id="PS00622">
    <property type="entry name" value="HTH_LUXR_1"/>
    <property type="match status" value="1"/>
</dbReference>
<evidence type="ECO:0000259" key="4">
    <source>
        <dbReference type="PROSITE" id="PS50043"/>
    </source>
</evidence>
<dbReference type="PRINTS" id="PR00038">
    <property type="entry name" value="HTHLUXR"/>
</dbReference>
<dbReference type="InterPro" id="IPR036388">
    <property type="entry name" value="WH-like_DNA-bd_sf"/>
</dbReference>
<organism evidence="5 6">
    <name type="scientific">Thioclava arctica</name>
    <dbReference type="NCBI Taxonomy" id="3238301"/>
    <lineage>
        <taxon>Bacteria</taxon>
        <taxon>Pseudomonadati</taxon>
        <taxon>Pseudomonadota</taxon>
        <taxon>Alphaproteobacteria</taxon>
        <taxon>Rhodobacterales</taxon>
        <taxon>Paracoccaceae</taxon>
        <taxon>Thioclava</taxon>
    </lineage>
</organism>
<evidence type="ECO:0000313" key="5">
    <source>
        <dbReference type="EMBL" id="MEX1663011.1"/>
    </source>
</evidence>
<evidence type="ECO:0000313" key="6">
    <source>
        <dbReference type="Proteomes" id="UP001557465"/>
    </source>
</evidence>
<sequence>MGTGQQFSETVLRTVDAEISPAKCLRISDVETLYADLQEDGRFDGVGHLCTLIADESQAEALIALSQEPNARFSRVKFVIAYENEDYGRELMDRFGAQIISNQISVLPMNVNLTTWLLILRMVVSGGHYIPPVLVRCRPSNPHLPGMNGFDAGPGISSQNGERPVTGLTPRETEVLGMLASGQPNKIIANQLSLSEHTVKLHIHRIIGKLGVSNRTEAAIWFHRNGGA</sequence>
<keyword evidence="1" id="KW-0805">Transcription regulation</keyword>
<dbReference type="SMART" id="SM00421">
    <property type="entry name" value="HTH_LUXR"/>
    <property type="match status" value="1"/>
</dbReference>
<protein>
    <submittedName>
        <fullName evidence="5">Response regulator transcription factor</fullName>
    </submittedName>
</protein>
<dbReference type="Gene3D" id="1.10.10.10">
    <property type="entry name" value="Winged helix-like DNA-binding domain superfamily/Winged helix DNA-binding domain"/>
    <property type="match status" value="1"/>
</dbReference>
<evidence type="ECO:0000256" key="3">
    <source>
        <dbReference type="ARBA" id="ARBA00023163"/>
    </source>
</evidence>
<dbReference type="EMBL" id="JBFRYC010000011">
    <property type="protein sequence ID" value="MEX1663011.1"/>
    <property type="molecule type" value="Genomic_DNA"/>
</dbReference>
<evidence type="ECO:0000256" key="1">
    <source>
        <dbReference type="ARBA" id="ARBA00023015"/>
    </source>
</evidence>
<name>A0ABV3TNA5_9RHOB</name>